<dbReference type="PANTHER" id="PTHR46641:SF2">
    <property type="entry name" value="FMRFAMIDE RECEPTOR"/>
    <property type="match status" value="1"/>
</dbReference>
<gene>
    <name evidence="7" type="ORF">PoB_000091800</name>
</gene>
<dbReference type="AlphaFoldDB" id="A0AAV3XVW8"/>
<dbReference type="GO" id="GO:0016020">
    <property type="term" value="C:membrane"/>
    <property type="evidence" value="ECO:0007669"/>
    <property type="project" value="UniProtKB-SubCell"/>
</dbReference>
<evidence type="ECO:0000313" key="7">
    <source>
        <dbReference type="EMBL" id="GFN74412.1"/>
    </source>
</evidence>
<evidence type="ECO:0000256" key="5">
    <source>
        <dbReference type="SAM" id="Phobius"/>
    </source>
</evidence>
<comment type="caution">
    <text evidence="7">The sequence shown here is derived from an EMBL/GenBank/DDBJ whole genome shotgun (WGS) entry which is preliminary data.</text>
</comment>
<proteinExistence type="predicted"/>
<feature type="transmembrane region" description="Helical" evidence="5">
    <location>
        <begin position="137"/>
        <end position="164"/>
    </location>
</feature>
<evidence type="ECO:0000256" key="1">
    <source>
        <dbReference type="ARBA" id="ARBA00004370"/>
    </source>
</evidence>
<reference evidence="7 8" key="1">
    <citation type="journal article" date="2021" name="Elife">
        <title>Chloroplast acquisition without the gene transfer in kleptoplastic sea slugs, Plakobranchus ocellatus.</title>
        <authorList>
            <person name="Maeda T."/>
            <person name="Takahashi S."/>
            <person name="Yoshida T."/>
            <person name="Shimamura S."/>
            <person name="Takaki Y."/>
            <person name="Nagai Y."/>
            <person name="Toyoda A."/>
            <person name="Suzuki Y."/>
            <person name="Arimoto A."/>
            <person name="Ishii H."/>
            <person name="Satoh N."/>
            <person name="Nishiyama T."/>
            <person name="Hasebe M."/>
            <person name="Maruyama T."/>
            <person name="Minagawa J."/>
            <person name="Obokata J."/>
            <person name="Shigenobu S."/>
        </authorList>
    </citation>
    <scope>NUCLEOTIDE SEQUENCE [LARGE SCALE GENOMIC DNA]</scope>
</reference>
<feature type="transmembrane region" description="Helical" evidence="5">
    <location>
        <begin position="235"/>
        <end position="254"/>
    </location>
</feature>
<keyword evidence="3 5" id="KW-1133">Transmembrane helix</keyword>
<organism evidence="7 8">
    <name type="scientific">Plakobranchus ocellatus</name>
    <dbReference type="NCBI Taxonomy" id="259542"/>
    <lineage>
        <taxon>Eukaryota</taxon>
        <taxon>Metazoa</taxon>
        <taxon>Spiralia</taxon>
        <taxon>Lophotrochozoa</taxon>
        <taxon>Mollusca</taxon>
        <taxon>Gastropoda</taxon>
        <taxon>Heterobranchia</taxon>
        <taxon>Euthyneura</taxon>
        <taxon>Panpulmonata</taxon>
        <taxon>Sacoglossa</taxon>
        <taxon>Placobranchoidea</taxon>
        <taxon>Plakobranchidae</taxon>
        <taxon>Plakobranchus</taxon>
    </lineage>
</organism>
<keyword evidence="4 5" id="KW-0472">Membrane</keyword>
<dbReference type="GO" id="GO:0008528">
    <property type="term" value="F:G protein-coupled peptide receptor activity"/>
    <property type="evidence" value="ECO:0007669"/>
    <property type="project" value="InterPro"/>
</dbReference>
<keyword evidence="8" id="KW-1185">Reference proteome</keyword>
<feature type="transmembrane region" description="Helical" evidence="5">
    <location>
        <begin position="92"/>
        <end position="117"/>
    </location>
</feature>
<evidence type="ECO:0000256" key="3">
    <source>
        <dbReference type="ARBA" id="ARBA00022989"/>
    </source>
</evidence>
<feature type="transmembrane region" description="Helical" evidence="5">
    <location>
        <begin position="338"/>
        <end position="362"/>
    </location>
</feature>
<comment type="subcellular location">
    <subcellularLocation>
        <location evidence="1">Membrane</location>
    </subcellularLocation>
</comment>
<evidence type="ECO:0000313" key="8">
    <source>
        <dbReference type="Proteomes" id="UP000735302"/>
    </source>
</evidence>
<dbReference type="InterPro" id="IPR017452">
    <property type="entry name" value="GPCR_Rhodpsn_7TM"/>
</dbReference>
<evidence type="ECO:0000256" key="2">
    <source>
        <dbReference type="ARBA" id="ARBA00022692"/>
    </source>
</evidence>
<dbReference type="PROSITE" id="PS50262">
    <property type="entry name" value="G_PROTEIN_RECEP_F1_2"/>
    <property type="match status" value="1"/>
</dbReference>
<dbReference type="PANTHER" id="PTHR46641">
    <property type="entry name" value="FMRFAMIDE RECEPTOR-RELATED"/>
    <property type="match status" value="1"/>
</dbReference>
<feature type="transmembrane region" description="Helical" evidence="5">
    <location>
        <begin position="298"/>
        <end position="326"/>
    </location>
</feature>
<feature type="domain" description="G-protein coupled receptors family 1 profile" evidence="6">
    <location>
        <begin position="71"/>
        <end position="361"/>
    </location>
</feature>
<accession>A0AAV3XVW8</accession>
<evidence type="ECO:0000256" key="4">
    <source>
        <dbReference type="ARBA" id="ARBA00023136"/>
    </source>
</evidence>
<dbReference type="EMBL" id="BLXT01000089">
    <property type="protein sequence ID" value="GFN74412.1"/>
    <property type="molecule type" value="Genomic_DNA"/>
</dbReference>
<keyword evidence="2 5" id="KW-0812">Transmembrane</keyword>
<feature type="transmembrane region" description="Helical" evidence="5">
    <location>
        <begin position="176"/>
        <end position="197"/>
    </location>
</feature>
<dbReference type="SUPFAM" id="SSF81321">
    <property type="entry name" value="Family A G protein-coupled receptor-like"/>
    <property type="match status" value="1"/>
</dbReference>
<dbReference type="Gene3D" id="1.20.1070.10">
    <property type="entry name" value="Rhodopsin 7-helix transmembrane proteins"/>
    <property type="match status" value="1"/>
</dbReference>
<sequence>MYVHSIEADNTTRYPALDQLTDNPFHLCEDHSKDSSMLTLASAILSDEQFYIIFLFLIFTSQLINICSIVSNSLSIAVFLKLGFSEPSNISLTALAICDFTLAVLFTWNNLCFWLTYHNVRLPFHAVNVTYLTGGVQSAFLSTTVAWITAFISFERCLCILVPLKVKRLMTPRGTFVAMLIIILLTFCPSFFTYIRYKFEWVFNPYLNITILDTIPVNSELAILFENISIVTRGVIQPLFAFSIVLICTVLLVVQLRKISSWRMSVTSVKSQKIQPEENLASNSSAAKTRIPQKEERLVRMVVAITTIFIVSYIPTCIMAVCYVVFDEFNHFGVYRRLFIVFIYIISSGQPISGSVNFLIYYKMASKFRSVFRRLVHLDRQA</sequence>
<evidence type="ECO:0000259" key="6">
    <source>
        <dbReference type="PROSITE" id="PS50262"/>
    </source>
</evidence>
<dbReference type="InterPro" id="IPR052954">
    <property type="entry name" value="GPCR-Ligand_Int"/>
</dbReference>
<feature type="transmembrane region" description="Helical" evidence="5">
    <location>
        <begin position="50"/>
        <end position="80"/>
    </location>
</feature>
<protein>
    <submittedName>
        <fullName evidence="7">Chemosensory receptor a</fullName>
    </submittedName>
</protein>
<name>A0AAV3XVW8_9GAST</name>
<dbReference type="InterPro" id="IPR019427">
    <property type="entry name" value="7TM_GPCR_serpentine_rcpt_Srw"/>
</dbReference>
<dbReference type="Pfam" id="PF10324">
    <property type="entry name" value="7TM_GPCR_Srw"/>
    <property type="match status" value="1"/>
</dbReference>
<dbReference type="Proteomes" id="UP000735302">
    <property type="component" value="Unassembled WGS sequence"/>
</dbReference>
<keyword evidence="7" id="KW-0675">Receptor</keyword>